<dbReference type="EMBL" id="MU266502">
    <property type="protein sequence ID" value="KAH7922010.1"/>
    <property type="molecule type" value="Genomic_DNA"/>
</dbReference>
<comment type="caution">
    <text evidence="1">The sequence shown here is derived from an EMBL/GenBank/DDBJ whole genome shotgun (WGS) entry which is preliminary data.</text>
</comment>
<protein>
    <submittedName>
        <fullName evidence="1">Uncharacterized protein</fullName>
    </submittedName>
</protein>
<name>A0ACB8B9L8_9AGAM</name>
<proteinExistence type="predicted"/>
<evidence type="ECO:0000313" key="2">
    <source>
        <dbReference type="Proteomes" id="UP000790709"/>
    </source>
</evidence>
<keyword evidence="2" id="KW-1185">Reference proteome</keyword>
<sequence length="207" mass="22507">MKYFVVALMLSVVALALAAPTTTPDSRVTTLPLIVGLQGAPLESRALSLDKLTTDMTNDVLPELNARQPIEADNSASEPEGTFAEAQLFQSSNGPSYGNVALLQGLLIFGATAFGIILIIIAVVSVVALRRLKSLHRSTERLKAEMQLQLEFFVRNQDHLPAQLRKVPSKALSTFKGPMDRHDAPANRDAILPLYEGRHIYACSAEK</sequence>
<organism evidence="1 2">
    <name type="scientific">Leucogyrophana mollusca</name>
    <dbReference type="NCBI Taxonomy" id="85980"/>
    <lineage>
        <taxon>Eukaryota</taxon>
        <taxon>Fungi</taxon>
        <taxon>Dikarya</taxon>
        <taxon>Basidiomycota</taxon>
        <taxon>Agaricomycotina</taxon>
        <taxon>Agaricomycetes</taxon>
        <taxon>Agaricomycetidae</taxon>
        <taxon>Boletales</taxon>
        <taxon>Boletales incertae sedis</taxon>
        <taxon>Leucogyrophana</taxon>
    </lineage>
</organism>
<evidence type="ECO:0000313" key="1">
    <source>
        <dbReference type="EMBL" id="KAH7922010.1"/>
    </source>
</evidence>
<dbReference type="Proteomes" id="UP000790709">
    <property type="component" value="Unassembled WGS sequence"/>
</dbReference>
<gene>
    <name evidence="1" type="ORF">BV22DRAFT_1037959</name>
</gene>
<accession>A0ACB8B9L8</accession>
<reference evidence="1" key="1">
    <citation type="journal article" date="2021" name="New Phytol.">
        <title>Evolutionary innovations through gain and loss of genes in the ectomycorrhizal Boletales.</title>
        <authorList>
            <person name="Wu G."/>
            <person name="Miyauchi S."/>
            <person name="Morin E."/>
            <person name="Kuo A."/>
            <person name="Drula E."/>
            <person name="Varga T."/>
            <person name="Kohler A."/>
            <person name="Feng B."/>
            <person name="Cao Y."/>
            <person name="Lipzen A."/>
            <person name="Daum C."/>
            <person name="Hundley H."/>
            <person name="Pangilinan J."/>
            <person name="Johnson J."/>
            <person name="Barry K."/>
            <person name="LaButti K."/>
            <person name="Ng V."/>
            <person name="Ahrendt S."/>
            <person name="Min B."/>
            <person name="Choi I.G."/>
            <person name="Park H."/>
            <person name="Plett J.M."/>
            <person name="Magnuson J."/>
            <person name="Spatafora J.W."/>
            <person name="Nagy L.G."/>
            <person name="Henrissat B."/>
            <person name="Grigoriev I.V."/>
            <person name="Yang Z.L."/>
            <person name="Xu J."/>
            <person name="Martin F.M."/>
        </authorList>
    </citation>
    <scope>NUCLEOTIDE SEQUENCE</scope>
    <source>
        <strain evidence="1">KUC20120723A-06</strain>
    </source>
</reference>